<feature type="region of interest" description="Disordered" evidence="1">
    <location>
        <begin position="551"/>
        <end position="591"/>
    </location>
</feature>
<dbReference type="Pfam" id="PF25278">
    <property type="entry name" value="DUF7872"/>
    <property type="match status" value="1"/>
</dbReference>
<proteinExistence type="predicted"/>
<reference evidence="4" key="1">
    <citation type="submission" date="2017-12" db="EMBL/GenBank/DDBJ databases">
        <title>Gene loss provides genomic basis for host adaptation in cereal stripe rust fungi.</title>
        <authorList>
            <person name="Xia C."/>
        </authorList>
    </citation>
    <scope>NUCLEOTIDE SEQUENCE [LARGE SCALE GENOMIC DNA]</scope>
    <source>
        <strain evidence="4">93-210</strain>
    </source>
</reference>
<dbReference type="Proteomes" id="UP000239156">
    <property type="component" value="Unassembled WGS sequence"/>
</dbReference>
<feature type="compositionally biased region" description="Polar residues" evidence="1">
    <location>
        <begin position="551"/>
        <end position="567"/>
    </location>
</feature>
<accession>A0A2S4W119</accession>
<sequence length="733" mass="80757">MVVRLAKLLLLLTPSAVHCGLPPSQPNPVASNPLNQVGIAPCVLPQRLSPQLWDQLHLDEFLRNYPGIQSISVQEFARQNGAQNFHCGIGEKCNVGELCYPVKGLAWYSLFAMQEFNLFMNSVYKAVGTTMDLVRLTTASLLADLIKPPNTSKHHRQQLWFDGVLFLTAITISLSFGLLVNMSALTADSTWFTVGQISKYVGLASGATFTGFCDRGHGASFDGSRAGWSQFAFYFSQCQTQMQQGITDSLRQTLDQGIAKPGTQSVADLLAHGAFLSPRTKKTSPEIEAALKDVTQIRALVILLRSMNAFVTRGSEPCSGRGPNGAWEEQDHLSFCGPDNVLMNIVLARGDKVENTIYNAQTIGMKYSISAEYLTTSAWKCQTKHSMYFDPYERAPLSSDSPLSVPISSCISKPKRPHKKTRPNDHQNSIQFASISHIRAEALDRQPTNSRLIKPALSFNICLTQQPPLLYINSIFRNLQEESCARPSSRSVNQKILFRMAYPLVILYAHPDLLSTGSDDEGPADRSQDDLNQDEDDDDYEELLITPTSQLLLHNPSSYSPHQSTGQRLLSCSLPPSLSRRKSNTLQHENPLHELLQLTQPMREGVISRERLLPSSRMKQIGVGGRGRRAMSIQKNPSSPSGFNPLGSESFSPPKVDQALWSPGTSCSPILPTNNSLSSSIGSGNPINGNLQRLLVLHLWSDRDLSLPGKDLKINGSASSTRSSRNPEYSPYS</sequence>
<dbReference type="AlphaFoldDB" id="A0A2S4W119"/>
<evidence type="ECO:0000256" key="2">
    <source>
        <dbReference type="SAM" id="SignalP"/>
    </source>
</evidence>
<evidence type="ECO:0000256" key="1">
    <source>
        <dbReference type="SAM" id="MobiDB-lite"/>
    </source>
</evidence>
<gene>
    <name evidence="4" type="ORF">PSTT_02125</name>
</gene>
<feature type="region of interest" description="Disordered" evidence="1">
    <location>
        <begin position="516"/>
        <end position="535"/>
    </location>
</feature>
<feature type="signal peptide" evidence="2">
    <location>
        <begin position="1"/>
        <end position="19"/>
    </location>
</feature>
<feature type="region of interest" description="Disordered" evidence="1">
    <location>
        <begin position="710"/>
        <end position="733"/>
    </location>
</feature>
<evidence type="ECO:0000313" key="5">
    <source>
        <dbReference type="Proteomes" id="UP000239156"/>
    </source>
</evidence>
<feature type="region of interest" description="Disordered" evidence="1">
    <location>
        <begin position="621"/>
        <end position="659"/>
    </location>
</feature>
<comment type="caution">
    <text evidence="4">The sequence shown here is derived from an EMBL/GenBank/DDBJ whole genome shotgun (WGS) entry which is preliminary data.</text>
</comment>
<feature type="chain" id="PRO_5015503538" description="DUF7872 domain-containing protein" evidence="2">
    <location>
        <begin position="20"/>
        <end position="733"/>
    </location>
</feature>
<keyword evidence="2" id="KW-0732">Signal</keyword>
<dbReference type="VEuPathDB" id="FungiDB:PSHT_04892"/>
<evidence type="ECO:0000259" key="3">
    <source>
        <dbReference type="Pfam" id="PF25278"/>
    </source>
</evidence>
<evidence type="ECO:0000313" key="4">
    <source>
        <dbReference type="EMBL" id="POW15485.1"/>
    </source>
</evidence>
<organism evidence="4 5">
    <name type="scientific">Puccinia striiformis</name>
    <dbReference type="NCBI Taxonomy" id="27350"/>
    <lineage>
        <taxon>Eukaryota</taxon>
        <taxon>Fungi</taxon>
        <taxon>Dikarya</taxon>
        <taxon>Basidiomycota</taxon>
        <taxon>Pucciniomycotina</taxon>
        <taxon>Pucciniomycetes</taxon>
        <taxon>Pucciniales</taxon>
        <taxon>Pucciniaceae</taxon>
        <taxon>Puccinia</taxon>
    </lineage>
</organism>
<dbReference type="VEuPathDB" id="FungiDB:PSTT_02125"/>
<feature type="compositionally biased region" description="Polar residues" evidence="1">
    <location>
        <begin position="716"/>
        <end position="733"/>
    </location>
</feature>
<feature type="compositionally biased region" description="Polar residues" evidence="1">
    <location>
        <begin position="633"/>
        <end position="651"/>
    </location>
</feature>
<name>A0A2S4W119_9BASI</name>
<dbReference type="PANTHER" id="PTHR33339:SF1">
    <property type="entry name" value="LYSM DOMAIN-CONTAINING PROTEIN"/>
    <property type="match status" value="1"/>
</dbReference>
<dbReference type="InterPro" id="IPR057194">
    <property type="entry name" value="DUF7872"/>
</dbReference>
<feature type="compositionally biased region" description="Low complexity" evidence="1">
    <location>
        <begin position="568"/>
        <end position="578"/>
    </location>
</feature>
<dbReference type="PANTHER" id="PTHR33339">
    <property type="entry name" value="LYSM DOMAIN-CONTAINING PROTEIN"/>
    <property type="match status" value="1"/>
</dbReference>
<feature type="domain" description="DUF7872" evidence="3">
    <location>
        <begin position="227"/>
        <end position="402"/>
    </location>
</feature>
<dbReference type="EMBL" id="PKSL01000012">
    <property type="protein sequence ID" value="POW15485.1"/>
    <property type="molecule type" value="Genomic_DNA"/>
</dbReference>
<keyword evidence="5" id="KW-1185">Reference proteome</keyword>
<protein>
    <recommendedName>
        <fullName evidence="3">DUF7872 domain-containing protein</fullName>
    </recommendedName>
</protein>